<proteinExistence type="predicted"/>
<sequence>MTGHVPSGIIPLTIALMVLFFGTVLYQAIYNKKTREAAWLALAGGTHAFASMYGGLGGALTTIAPDAERYVFVGQSLLACSILCLAATGKQFVSRVCWVLVTLMLIFGISHFRKPVINSYPFLKGPLWSGEVTQWEKDHSYGLHVWPGSFHWIMYLDGSHTPEQRMQACPLREAR</sequence>
<organism evidence="2 3">
    <name type="scientific">Komagataeibacter xylinus</name>
    <name type="common">Gluconacetobacter xylinus</name>
    <dbReference type="NCBI Taxonomy" id="28448"/>
    <lineage>
        <taxon>Bacteria</taxon>
        <taxon>Pseudomonadati</taxon>
        <taxon>Pseudomonadota</taxon>
        <taxon>Alphaproteobacteria</taxon>
        <taxon>Acetobacterales</taxon>
        <taxon>Acetobacteraceae</taxon>
        <taxon>Komagataeibacter</taxon>
    </lineage>
</organism>
<evidence type="ECO:0000313" key="2">
    <source>
        <dbReference type="EMBL" id="QHC34986.1"/>
    </source>
</evidence>
<keyword evidence="1" id="KW-1133">Transmembrane helix</keyword>
<feature type="transmembrane region" description="Helical" evidence="1">
    <location>
        <begin position="6"/>
        <end position="26"/>
    </location>
</feature>
<gene>
    <name evidence="2" type="ORF">FMA36_05220</name>
</gene>
<protein>
    <submittedName>
        <fullName evidence="2">Uncharacterized protein</fullName>
    </submittedName>
</protein>
<evidence type="ECO:0000256" key="1">
    <source>
        <dbReference type="SAM" id="Phobius"/>
    </source>
</evidence>
<accession>A0A857FLB1</accession>
<evidence type="ECO:0000313" key="3">
    <source>
        <dbReference type="Proteomes" id="UP000464674"/>
    </source>
</evidence>
<keyword evidence="1" id="KW-0812">Transmembrane</keyword>
<dbReference type="Proteomes" id="UP000464674">
    <property type="component" value="Chromosome"/>
</dbReference>
<keyword evidence="1" id="KW-0472">Membrane</keyword>
<feature type="transmembrane region" description="Helical" evidence="1">
    <location>
        <begin position="96"/>
        <end position="112"/>
    </location>
</feature>
<dbReference type="RefSeq" id="WP_159261337.1">
    <property type="nucleotide sequence ID" value="NZ_CP041348.1"/>
</dbReference>
<dbReference type="AlphaFoldDB" id="A0A857FLB1"/>
<feature type="transmembrane region" description="Helical" evidence="1">
    <location>
        <begin position="70"/>
        <end position="89"/>
    </location>
</feature>
<name>A0A857FLB1_KOMXY</name>
<dbReference type="EMBL" id="CP041348">
    <property type="protein sequence ID" value="QHC34986.1"/>
    <property type="molecule type" value="Genomic_DNA"/>
</dbReference>
<reference evidence="2 3" key="1">
    <citation type="journal article" date="2020" name="Carbohydr. Polym.">
        <title>Characterization and optimization of production of bacterial cellulose from strain CGMCC 17276 based on whole-genome analysis.</title>
        <authorList>
            <person name="Lu T."/>
            <person name="Gao H."/>
            <person name="Liao B."/>
            <person name="Wu J."/>
            <person name="Zhang W."/>
            <person name="Huang J."/>
            <person name="Liu M."/>
            <person name="Huang J."/>
            <person name="Chang Z."/>
            <person name="Jin M."/>
            <person name="Yi Z."/>
            <person name="Jiang D."/>
        </authorList>
    </citation>
    <scope>NUCLEOTIDE SEQUENCE [LARGE SCALE GENOMIC DNA]</scope>
    <source>
        <strain evidence="2 3">CGMCC 17276</strain>
    </source>
</reference>
<feature type="transmembrane region" description="Helical" evidence="1">
    <location>
        <begin position="38"/>
        <end position="64"/>
    </location>
</feature>